<feature type="transmembrane region" description="Helical" evidence="13">
    <location>
        <begin position="315"/>
        <end position="335"/>
    </location>
</feature>
<feature type="transmembrane region" description="Helical" evidence="13">
    <location>
        <begin position="100"/>
        <end position="124"/>
    </location>
</feature>
<evidence type="ECO:0000256" key="13">
    <source>
        <dbReference type="SAM" id="Phobius"/>
    </source>
</evidence>
<comment type="subcellular location">
    <subcellularLocation>
        <location evidence="2">Cell membrane</location>
        <topology evidence="2">Multi-pass membrane protein</topology>
    </subcellularLocation>
</comment>
<name>A0A7G9GG33_9FIRM</name>
<feature type="transmembrane region" description="Helical" evidence="13">
    <location>
        <begin position="12"/>
        <end position="30"/>
    </location>
</feature>
<keyword evidence="8 13" id="KW-0812">Transmembrane</keyword>
<keyword evidence="5" id="KW-0813">Transport</keyword>
<dbReference type="EMBL" id="CP060635">
    <property type="protein sequence ID" value="QNM09765.1"/>
    <property type="molecule type" value="Genomic_DNA"/>
</dbReference>
<feature type="transmembrane region" description="Helical" evidence="13">
    <location>
        <begin position="385"/>
        <end position="407"/>
    </location>
</feature>
<evidence type="ECO:0000256" key="3">
    <source>
        <dbReference type="ARBA" id="ARBA00010199"/>
    </source>
</evidence>
<protein>
    <recommendedName>
        <fullName evidence="4">Probable multidrug resistance protein NorM</fullName>
    </recommendedName>
    <alternativeName>
        <fullName evidence="12">Multidrug-efflux transporter</fullName>
    </alternativeName>
</protein>
<dbReference type="PANTHER" id="PTHR43298:SF2">
    <property type="entry name" value="FMN_FAD EXPORTER YEEO-RELATED"/>
    <property type="match status" value="1"/>
</dbReference>
<dbReference type="InterPro" id="IPR002528">
    <property type="entry name" value="MATE_fam"/>
</dbReference>
<evidence type="ECO:0000256" key="12">
    <source>
        <dbReference type="ARBA" id="ARBA00031636"/>
    </source>
</evidence>
<evidence type="ECO:0000256" key="9">
    <source>
        <dbReference type="ARBA" id="ARBA00022989"/>
    </source>
</evidence>
<dbReference type="KEGG" id="whj:H9Q79_05620"/>
<dbReference type="PANTHER" id="PTHR43298">
    <property type="entry name" value="MULTIDRUG RESISTANCE PROTEIN NORM-RELATED"/>
    <property type="match status" value="1"/>
</dbReference>
<dbReference type="RefSeq" id="WP_249329370.1">
    <property type="nucleotide sequence ID" value="NZ_CP060635.1"/>
</dbReference>
<feature type="transmembrane region" description="Helical" evidence="13">
    <location>
        <begin position="168"/>
        <end position="191"/>
    </location>
</feature>
<evidence type="ECO:0000256" key="11">
    <source>
        <dbReference type="ARBA" id="ARBA00023136"/>
    </source>
</evidence>
<reference evidence="14 15" key="1">
    <citation type="submission" date="2020-08" db="EMBL/GenBank/DDBJ databases">
        <authorList>
            <person name="Liu C."/>
            <person name="Sun Q."/>
        </authorList>
    </citation>
    <scope>NUCLEOTIDE SEQUENCE [LARGE SCALE GENOMIC DNA]</scope>
    <source>
        <strain evidence="14 15">NSJ-29</strain>
    </source>
</reference>
<keyword evidence="6" id="KW-0050">Antiport</keyword>
<dbReference type="NCBIfam" id="TIGR00797">
    <property type="entry name" value="matE"/>
    <property type="match status" value="1"/>
</dbReference>
<dbReference type="AlphaFoldDB" id="A0A7G9GG33"/>
<proteinExistence type="inferred from homology"/>
<feature type="transmembrane region" description="Helical" evidence="13">
    <location>
        <begin position="413"/>
        <end position="432"/>
    </location>
</feature>
<gene>
    <name evidence="14" type="ORF">H9Q79_05620</name>
</gene>
<accession>A0A7G9GG33</accession>
<feature type="transmembrane region" description="Helical" evidence="13">
    <location>
        <begin position="197"/>
        <end position="216"/>
    </location>
</feature>
<evidence type="ECO:0000256" key="8">
    <source>
        <dbReference type="ARBA" id="ARBA00022692"/>
    </source>
</evidence>
<dbReference type="Pfam" id="PF01554">
    <property type="entry name" value="MatE"/>
    <property type="match status" value="2"/>
</dbReference>
<evidence type="ECO:0000256" key="7">
    <source>
        <dbReference type="ARBA" id="ARBA00022475"/>
    </source>
</evidence>
<keyword evidence="11 13" id="KW-0472">Membrane</keyword>
<sequence>MRFTSREGCSESIAYILIKFSLPLILSGVLQQLYNWADAFIVGNVVGELALAAVGATTTVINFYLMAVTGFTLGLSILFAQKYGSGETEHIPEILSTFSIVFGGVFIILSALGIAAAFPLLGLLHTTRDTVLLAGSYLKIIFAGIPFLAVYNVYAAALRGIGDSRAPFLAILFSSAINVGLDILFVAFLHWGVEGAAAASVLSQAAMAAFLIIYAVKKYPLLRYRLGKRVICRRALRQGVHFGLPPMIQSSVSAFGSLLLQNFMNGFGTQTVAAVTTAYRVDSIILLPIINLGSGISTMTAQSHGGGDGKKARKIFAVGTAMMTVVSLLLTLLIIPTGGHLIALFGAGAAAAEIGTQFFRRIAGFYVFYGLANAMRGYLEGLGDVLYSSIAGILSLGFRIAASYALAALFGNMVIAYAEAFSWVLLLLLYLFRMIWKKRQIKRQAHVGI</sequence>
<comment type="function">
    <text evidence="1">Multidrug efflux pump.</text>
</comment>
<evidence type="ECO:0000256" key="1">
    <source>
        <dbReference type="ARBA" id="ARBA00003408"/>
    </source>
</evidence>
<keyword evidence="15" id="KW-1185">Reference proteome</keyword>
<evidence type="ECO:0000256" key="2">
    <source>
        <dbReference type="ARBA" id="ARBA00004651"/>
    </source>
</evidence>
<dbReference type="InterPro" id="IPR048279">
    <property type="entry name" value="MdtK-like"/>
</dbReference>
<organism evidence="14 15">
    <name type="scientific">Wansuia hejianensis</name>
    <dbReference type="NCBI Taxonomy" id="2763667"/>
    <lineage>
        <taxon>Bacteria</taxon>
        <taxon>Bacillati</taxon>
        <taxon>Bacillota</taxon>
        <taxon>Clostridia</taxon>
        <taxon>Lachnospirales</taxon>
        <taxon>Lachnospiraceae</taxon>
        <taxon>Wansuia</taxon>
    </lineage>
</organism>
<evidence type="ECO:0000313" key="15">
    <source>
        <dbReference type="Proteomes" id="UP000515860"/>
    </source>
</evidence>
<evidence type="ECO:0000256" key="5">
    <source>
        <dbReference type="ARBA" id="ARBA00022448"/>
    </source>
</evidence>
<dbReference type="GO" id="GO:0015297">
    <property type="term" value="F:antiporter activity"/>
    <property type="evidence" value="ECO:0007669"/>
    <property type="project" value="UniProtKB-KW"/>
</dbReference>
<evidence type="ECO:0000256" key="10">
    <source>
        <dbReference type="ARBA" id="ARBA00023065"/>
    </source>
</evidence>
<dbReference type="GO" id="GO:0005886">
    <property type="term" value="C:plasma membrane"/>
    <property type="evidence" value="ECO:0007669"/>
    <property type="project" value="UniProtKB-SubCell"/>
</dbReference>
<keyword evidence="7" id="KW-1003">Cell membrane</keyword>
<feature type="transmembrane region" description="Helical" evidence="13">
    <location>
        <begin position="136"/>
        <end position="156"/>
    </location>
</feature>
<evidence type="ECO:0000256" key="6">
    <source>
        <dbReference type="ARBA" id="ARBA00022449"/>
    </source>
</evidence>
<comment type="similarity">
    <text evidence="3">Belongs to the multi antimicrobial extrusion (MATE) (TC 2.A.66.1) family.</text>
</comment>
<dbReference type="InterPro" id="IPR050222">
    <property type="entry name" value="MATE_MdtK"/>
</dbReference>
<evidence type="ECO:0000256" key="4">
    <source>
        <dbReference type="ARBA" id="ARBA00020268"/>
    </source>
</evidence>
<keyword evidence="9 13" id="KW-1133">Transmembrane helix</keyword>
<feature type="transmembrane region" description="Helical" evidence="13">
    <location>
        <begin position="50"/>
        <end position="79"/>
    </location>
</feature>
<dbReference type="GO" id="GO:0042910">
    <property type="term" value="F:xenobiotic transmembrane transporter activity"/>
    <property type="evidence" value="ECO:0007669"/>
    <property type="project" value="InterPro"/>
</dbReference>
<dbReference type="GO" id="GO:0006811">
    <property type="term" value="P:monoatomic ion transport"/>
    <property type="evidence" value="ECO:0007669"/>
    <property type="project" value="UniProtKB-KW"/>
</dbReference>
<keyword evidence="10" id="KW-0406">Ion transport</keyword>
<dbReference type="Proteomes" id="UP000515860">
    <property type="component" value="Chromosome"/>
</dbReference>
<evidence type="ECO:0000313" key="14">
    <source>
        <dbReference type="EMBL" id="QNM09765.1"/>
    </source>
</evidence>
<dbReference type="PIRSF" id="PIRSF006603">
    <property type="entry name" value="DinF"/>
    <property type="match status" value="1"/>
</dbReference>